<dbReference type="Pfam" id="PF01535">
    <property type="entry name" value="PPR"/>
    <property type="match status" value="1"/>
</dbReference>
<keyword evidence="2" id="KW-0809">Transit peptide</keyword>
<evidence type="ECO:0000256" key="2">
    <source>
        <dbReference type="ARBA" id="ARBA00022946"/>
    </source>
</evidence>
<feature type="region of interest" description="Disordered" evidence="4">
    <location>
        <begin position="30"/>
        <end position="100"/>
    </location>
</feature>
<evidence type="ECO:0000256" key="1">
    <source>
        <dbReference type="ARBA" id="ARBA00022737"/>
    </source>
</evidence>
<dbReference type="GO" id="GO:0009451">
    <property type="term" value="P:RNA modification"/>
    <property type="evidence" value="ECO:0007669"/>
    <property type="project" value="InterPro"/>
</dbReference>
<dbReference type="NCBIfam" id="TIGR00756">
    <property type="entry name" value="PPR"/>
    <property type="match status" value="2"/>
</dbReference>
<dbReference type="InterPro" id="IPR046960">
    <property type="entry name" value="PPR_At4g14850-like_plant"/>
</dbReference>
<evidence type="ECO:0000313" key="5">
    <source>
        <dbReference type="EMBL" id="KAF8780004.1"/>
    </source>
</evidence>
<dbReference type="GO" id="GO:0003723">
    <property type="term" value="F:RNA binding"/>
    <property type="evidence" value="ECO:0007669"/>
    <property type="project" value="InterPro"/>
</dbReference>
<keyword evidence="1" id="KW-0677">Repeat</keyword>
<dbReference type="EMBL" id="JACEFO010000149">
    <property type="protein sequence ID" value="KAF8780004.1"/>
    <property type="molecule type" value="Genomic_DNA"/>
</dbReference>
<feature type="compositionally biased region" description="Low complexity" evidence="4">
    <location>
        <begin position="60"/>
        <end position="83"/>
    </location>
</feature>
<dbReference type="AlphaFoldDB" id="A0A835FXK4"/>
<dbReference type="Gene3D" id="1.25.40.10">
    <property type="entry name" value="Tetratricopeptide repeat domain"/>
    <property type="match status" value="1"/>
</dbReference>
<gene>
    <name evidence="5" type="ORF">HU200_002026</name>
</gene>
<dbReference type="OrthoDB" id="185373at2759"/>
<feature type="compositionally biased region" description="Low complexity" evidence="4">
    <location>
        <begin position="91"/>
        <end position="100"/>
    </location>
</feature>
<reference evidence="5" key="1">
    <citation type="submission" date="2020-07" db="EMBL/GenBank/DDBJ databases">
        <title>Genome sequence and genetic diversity analysis of an under-domesticated orphan crop, white fonio (Digitaria exilis).</title>
        <authorList>
            <person name="Bennetzen J.L."/>
            <person name="Chen S."/>
            <person name="Ma X."/>
            <person name="Wang X."/>
            <person name="Yssel A.E.J."/>
            <person name="Chaluvadi S.R."/>
            <person name="Johnson M."/>
            <person name="Gangashetty P."/>
            <person name="Hamidou F."/>
            <person name="Sanogo M.D."/>
            <person name="Zwaenepoel A."/>
            <person name="Wallace J."/>
            <person name="Van De Peer Y."/>
            <person name="Van Deynze A."/>
        </authorList>
    </citation>
    <scope>NUCLEOTIDE SEQUENCE</scope>
    <source>
        <tissue evidence="5">Leaves</tissue>
    </source>
</reference>
<evidence type="ECO:0000256" key="4">
    <source>
        <dbReference type="SAM" id="MobiDB-lite"/>
    </source>
</evidence>
<organism evidence="5 6">
    <name type="scientific">Digitaria exilis</name>
    <dbReference type="NCBI Taxonomy" id="1010633"/>
    <lineage>
        <taxon>Eukaryota</taxon>
        <taxon>Viridiplantae</taxon>
        <taxon>Streptophyta</taxon>
        <taxon>Embryophyta</taxon>
        <taxon>Tracheophyta</taxon>
        <taxon>Spermatophyta</taxon>
        <taxon>Magnoliopsida</taxon>
        <taxon>Liliopsida</taxon>
        <taxon>Poales</taxon>
        <taxon>Poaceae</taxon>
        <taxon>PACMAD clade</taxon>
        <taxon>Panicoideae</taxon>
        <taxon>Panicodae</taxon>
        <taxon>Paniceae</taxon>
        <taxon>Anthephorinae</taxon>
        <taxon>Digitaria</taxon>
    </lineage>
</organism>
<feature type="region of interest" description="Disordered" evidence="4">
    <location>
        <begin position="137"/>
        <end position="188"/>
    </location>
</feature>
<dbReference type="PANTHER" id="PTHR47926">
    <property type="entry name" value="PENTATRICOPEPTIDE REPEAT-CONTAINING PROTEIN"/>
    <property type="match status" value="1"/>
</dbReference>
<name>A0A835FXK4_9POAL</name>
<feature type="repeat" description="PPR" evidence="3">
    <location>
        <begin position="252"/>
        <end position="286"/>
    </location>
</feature>
<sequence>MHASRSHLPATGDADALLRLVAACRAPGHLPVPARRSRAPPPPPPPLAPLRRSRPRQAHPGLRGLLRAPPRRAPCSSLPAPLIAAPPPPQSASMSSSRALTAASLHRDALRLFASMRPRGPDCFPRPLHLPAGAQVVRGVQGPPPRAPDPHGRRQAPPRREPLRGALRDQHVRAVRPPGGRVQGVRRNAAPGPRLLDAMISGFARAGLSERAVEVFKEFVALQCSIPDADMYASCGCLKDAREIFDSMSARDVMSWTSIISAYGKHGHGREAVDLFEKMLGQGLEPDSVAFVAVLAACSHAGLLDVGQQTICSD</sequence>
<dbReference type="InterPro" id="IPR002885">
    <property type="entry name" value="PPR_rpt"/>
</dbReference>
<dbReference type="PROSITE" id="PS51375">
    <property type="entry name" value="PPR"/>
    <property type="match status" value="1"/>
</dbReference>
<evidence type="ECO:0000256" key="3">
    <source>
        <dbReference type="PROSITE-ProRule" id="PRU00708"/>
    </source>
</evidence>
<protein>
    <recommendedName>
        <fullName evidence="7">Pentatricopeptide repeat-containing protein</fullName>
    </recommendedName>
</protein>
<feature type="compositionally biased region" description="Low complexity" evidence="4">
    <location>
        <begin position="175"/>
        <end position="187"/>
    </location>
</feature>
<dbReference type="Pfam" id="PF13041">
    <property type="entry name" value="PPR_2"/>
    <property type="match status" value="1"/>
</dbReference>
<accession>A0A835FXK4</accession>
<evidence type="ECO:0008006" key="7">
    <source>
        <dbReference type="Google" id="ProtNLM"/>
    </source>
</evidence>
<dbReference type="InterPro" id="IPR011990">
    <property type="entry name" value="TPR-like_helical_dom_sf"/>
</dbReference>
<feature type="compositionally biased region" description="Basic and acidic residues" evidence="4">
    <location>
        <begin position="148"/>
        <end position="172"/>
    </location>
</feature>
<dbReference type="Proteomes" id="UP000636709">
    <property type="component" value="Unassembled WGS sequence"/>
</dbReference>
<feature type="compositionally biased region" description="Pro residues" evidence="4">
    <location>
        <begin position="39"/>
        <end position="48"/>
    </location>
</feature>
<keyword evidence="6" id="KW-1185">Reference proteome</keyword>
<evidence type="ECO:0000313" key="6">
    <source>
        <dbReference type="Proteomes" id="UP000636709"/>
    </source>
</evidence>
<dbReference type="FunFam" id="1.25.40.10:FF:000144">
    <property type="entry name" value="Pentatricopeptide repeat-containing protein, mitochondrial"/>
    <property type="match status" value="1"/>
</dbReference>
<comment type="caution">
    <text evidence="5">The sequence shown here is derived from an EMBL/GenBank/DDBJ whole genome shotgun (WGS) entry which is preliminary data.</text>
</comment>
<proteinExistence type="predicted"/>